<evidence type="ECO:0000313" key="2">
    <source>
        <dbReference type="EMBL" id="GHO88535.1"/>
    </source>
</evidence>
<accession>A0ABQ3VRL3</accession>
<name>A0ABQ3VRL3_9CHLR</name>
<feature type="domain" description="Transposase IS110-like N-terminal" evidence="1">
    <location>
        <begin position="11"/>
        <end position="68"/>
    </location>
</feature>
<dbReference type="Pfam" id="PF01548">
    <property type="entry name" value="DEDD_Tnp_IS110"/>
    <property type="match status" value="1"/>
</dbReference>
<sequence length="70" mass="8184">MENKYFLEKASRFHERQGLRAKTDRLDARTIARMLLSGEARVGYMPSEQVVTYRELVRLHTHLSDEAAAY</sequence>
<dbReference type="RefSeq" id="WP_236023143.1">
    <property type="nucleotide sequence ID" value="NZ_BNJJ01000025.1"/>
</dbReference>
<dbReference type="EMBL" id="BNJJ01000025">
    <property type="protein sequence ID" value="GHO88535.1"/>
    <property type="molecule type" value="Genomic_DNA"/>
</dbReference>
<proteinExistence type="predicted"/>
<evidence type="ECO:0000313" key="3">
    <source>
        <dbReference type="Proteomes" id="UP000635565"/>
    </source>
</evidence>
<dbReference type="Proteomes" id="UP000635565">
    <property type="component" value="Unassembled WGS sequence"/>
</dbReference>
<comment type="caution">
    <text evidence="2">The sequence shown here is derived from an EMBL/GenBank/DDBJ whole genome shotgun (WGS) entry which is preliminary data.</text>
</comment>
<dbReference type="InterPro" id="IPR002525">
    <property type="entry name" value="Transp_IS110-like_N"/>
</dbReference>
<gene>
    <name evidence="2" type="ORF">KSZ_65410</name>
</gene>
<protein>
    <recommendedName>
        <fullName evidence="1">Transposase IS110-like N-terminal domain-containing protein</fullName>
    </recommendedName>
</protein>
<keyword evidence="3" id="KW-1185">Reference proteome</keyword>
<evidence type="ECO:0000259" key="1">
    <source>
        <dbReference type="Pfam" id="PF01548"/>
    </source>
</evidence>
<organism evidence="2 3">
    <name type="scientific">Dictyobacter formicarum</name>
    <dbReference type="NCBI Taxonomy" id="2778368"/>
    <lineage>
        <taxon>Bacteria</taxon>
        <taxon>Bacillati</taxon>
        <taxon>Chloroflexota</taxon>
        <taxon>Ktedonobacteria</taxon>
        <taxon>Ktedonobacterales</taxon>
        <taxon>Dictyobacteraceae</taxon>
        <taxon>Dictyobacter</taxon>
    </lineage>
</organism>
<reference evidence="2 3" key="1">
    <citation type="journal article" date="2021" name="Int. J. Syst. Evol. Microbiol.">
        <title>Reticulibacter mediterranei gen. nov., sp. nov., within the new family Reticulibacteraceae fam. nov., and Ktedonospora formicarum gen. nov., sp. nov., Ktedonobacter robiniae sp. nov., Dictyobacter formicarum sp. nov. and Dictyobacter arantiisoli sp. nov., belonging to the class Ktedonobacteria.</title>
        <authorList>
            <person name="Yabe S."/>
            <person name="Zheng Y."/>
            <person name="Wang C.M."/>
            <person name="Sakai Y."/>
            <person name="Abe K."/>
            <person name="Yokota A."/>
            <person name="Donadio S."/>
            <person name="Cavaletti L."/>
            <person name="Monciardini P."/>
        </authorList>
    </citation>
    <scope>NUCLEOTIDE SEQUENCE [LARGE SCALE GENOMIC DNA]</scope>
    <source>
        <strain evidence="2 3">SOSP1-9</strain>
    </source>
</reference>